<evidence type="ECO:0008006" key="3">
    <source>
        <dbReference type="Google" id="ProtNLM"/>
    </source>
</evidence>
<dbReference type="EMBL" id="JAJJPB010000005">
    <property type="protein sequence ID" value="MCC9294430.1"/>
    <property type="molecule type" value="Genomic_DNA"/>
</dbReference>
<dbReference type="Proteomes" id="UP001165422">
    <property type="component" value="Unassembled WGS sequence"/>
</dbReference>
<dbReference type="SUPFAM" id="SSF53146">
    <property type="entry name" value="Nitrogenase accessory factor-like"/>
    <property type="match status" value="1"/>
</dbReference>
<keyword evidence="2" id="KW-1185">Reference proteome</keyword>
<gene>
    <name evidence="1" type="ORF">LN736_06085</name>
</gene>
<name>A0ABS8N3N9_9CLOT</name>
<comment type="caution">
    <text evidence="1">The sequence shown here is derived from an EMBL/GenBank/DDBJ whole genome shotgun (WGS) entry which is preliminary data.</text>
</comment>
<protein>
    <recommendedName>
        <fullName evidence="3">Dinitrogenase iron-molybdenum cofactor biosynthesis domain-containing protein</fullName>
    </recommendedName>
</protein>
<reference evidence="1" key="1">
    <citation type="submission" date="2021-11" db="EMBL/GenBank/DDBJ databases">
        <authorList>
            <person name="Qingchun L."/>
            <person name="Dong Z."/>
            <person name="Zongwei Q."/>
            <person name="Jia Z."/>
            <person name="Duotao L."/>
        </authorList>
    </citation>
    <scope>NUCLEOTIDE SEQUENCE</scope>
    <source>
        <strain evidence="1">WLY-B-L2</strain>
    </source>
</reference>
<accession>A0ABS8N3N9</accession>
<evidence type="ECO:0000313" key="2">
    <source>
        <dbReference type="Proteomes" id="UP001165422"/>
    </source>
</evidence>
<proteinExistence type="predicted"/>
<dbReference type="RefSeq" id="WP_229981205.1">
    <property type="nucleotide sequence ID" value="NZ_JAJJPB010000005.1"/>
</dbReference>
<sequence length="121" mass="13358">MSKIAVPINKDSISLTLENAPLYQVFNVDGKTIISITDHELEANLSRQLRSHQVDAVLCGMLQNQTRRDMAVAGVAVFAGVYGNARRAVQHFIENELNCEPDTGRAFFAGHYSPCAHETEI</sequence>
<dbReference type="Gene3D" id="3.30.420.130">
    <property type="entry name" value="Dinitrogenase iron-molybdenum cofactor biosynthesis domain"/>
    <property type="match status" value="1"/>
</dbReference>
<evidence type="ECO:0000313" key="1">
    <source>
        <dbReference type="EMBL" id="MCC9294430.1"/>
    </source>
</evidence>
<organism evidence="1 2">
    <name type="scientific">Clostridium aromativorans</name>
    <dbReference type="NCBI Taxonomy" id="2836848"/>
    <lineage>
        <taxon>Bacteria</taxon>
        <taxon>Bacillati</taxon>
        <taxon>Bacillota</taxon>
        <taxon>Clostridia</taxon>
        <taxon>Eubacteriales</taxon>
        <taxon>Clostridiaceae</taxon>
        <taxon>Clostridium</taxon>
    </lineage>
</organism>
<dbReference type="InterPro" id="IPR036105">
    <property type="entry name" value="DiNase_FeMo-co_biosyn_sf"/>
</dbReference>